<dbReference type="GO" id="GO:0004222">
    <property type="term" value="F:metalloendopeptidase activity"/>
    <property type="evidence" value="ECO:0007669"/>
    <property type="project" value="InterPro"/>
</dbReference>
<dbReference type="PANTHER" id="PTHR11851">
    <property type="entry name" value="METALLOPROTEASE"/>
    <property type="match status" value="1"/>
</dbReference>
<name>A0A2J7TD44_METSI</name>
<comment type="similarity">
    <text evidence="2 4">Belongs to the peptidase M16 family.</text>
</comment>
<evidence type="ECO:0000256" key="1">
    <source>
        <dbReference type="ARBA" id="ARBA00001947"/>
    </source>
</evidence>
<organism evidence="7 8">
    <name type="scientific">Methylocella silvestris</name>
    <dbReference type="NCBI Taxonomy" id="199596"/>
    <lineage>
        <taxon>Bacteria</taxon>
        <taxon>Pseudomonadati</taxon>
        <taxon>Pseudomonadota</taxon>
        <taxon>Alphaproteobacteria</taxon>
        <taxon>Hyphomicrobiales</taxon>
        <taxon>Beijerinckiaceae</taxon>
        <taxon>Methylocella</taxon>
    </lineage>
</organism>
<comment type="cofactor">
    <cofactor evidence="1">
        <name>Zn(2+)</name>
        <dbReference type="ChEBI" id="CHEBI:29105"/>
    </cofactor>
</comment>
<evidence type="ECO:0000313" key="8">
    <source>
        <dbReference type="Proteomes" id="UP000236286"/>
    </source>
</evidence>
<keyword evidence="3" id="KW-0645">Protease</keyword>
<dbReference type="Proteomes" id="UP000236286">
    <property type="component" value="Unassembled WGS sequence"/>
</dbReference>
<sequence>MSARITTLPSGLRVVTDAMPHLETASLGVWIGAGSRHESRGEHGLSHLLEHMAFKGTKRRSARAIAEEIEAAGGDLNAATSTEHTAYYAHVLAEDAPLAVDILADILTESIFDQEELEREKGVILQEIGAVDDTPDDLVFDLFNATAFPGQPIGRPILGTPDQIASFGREAIGAYLDSHYASDATVIGAAGAIDHEQICDEVERRFSALAPRAAAPAAPAAVYQGGEIRLKRRLEQAHIVIGFEGLSYASEEFYALQVFANAVGGGMSSRLFQEVRETRGLAYSIHAFHWGYSDTGLFGFYAATSARDIAELMPVALDCLAEAASSLSEAEAHRAKAQMKVSLLTALESPSPRCEQIARQVMAFDRVLSREEIIGAIDRLDIADIRAAGARALRSNPTVAAIGPVGKVLTPDRVAQRLRAS</sequence>
<evidence type="ECO:0000259" key="6">
    <source>
        <dbReference type="Pfam" id="PF05193"/>
    </source>
</evidence>
<dbReference type="SUPFAM" id="SSF63411">
    <property type="entry name" value="LuxS/MPP-like metallohydrolase"/>
    <property type="match status" value="2"/>
</dbReference>
<evidence type="ECO:0000256" key="2">
    <source>
        <dbReference type="ARBA" id="ARBA00007261"/>
    </source>
</evidence>
<dbReference type="Pfam" id="PF00675">
    <property type="entry name" value="Peptidase_M16"/>
    <property type="match status" value="1"/>
</dbReference>
<evidence type="ECO:0000256" key="4">
    <source>
        <dbReference type="RuleBase" id="RU004447"/>
    </source>
</evidence>
<dbReference type="GO" id="GO:0006508">
    <property type="term" value="P:proteolysis"/>
    <property type="evidence" value="ECO:0007669"/>
    <property type="project" value="InterPro"/>
</dbReference>
<dbReference type="Gene3D" id="3.30.830.10">
    <property type="entry name" value="Metalloenzyme, LuxS/M16 peptidase-like"/>
    <property type="match status" value="2"/>
</dbReference>
<evidence type="ECO:0000259" key="5">
    <source>
        <dbReference type="Pfam" id="PF00675"/>
    </source>
</evidence>
<gene>
    <name evidence="7" type="ORF">CR492_17445</name>
</gene>
<accession>A0A2J7TD44</accession>
<proteinExistence type="inferred from homology"/>
<evidence type="ECO:0000313" key="7">
    <source>
        <dbReference type="EMBL" id="PNG24704.1"/>
    </source>
</evidence>
<dbReference type="PANTHER" id="PTHR11851:SF49">
    <property type="entry name" value="MITOCHONDRIAL-PROCESSING PEPTIDASE SUBUNIT ALPHA"/>
    <property type="match status" value="1"/>
</dbReference>
<feature type="domain" description="Peptidase M16 C-terminal" evidence="6">
    <location>
        <begin position="167"/>
        <end position="339"/>
    </location>
</feature>
<dbReference type="EMBL" id="PDZR01000026">
    <property type="protein sequence ID" value="PNG24704.1"/>
    <property type="molecule type" value="Genomic_DNA"/>
</dbReference>
<dbReference type="InterPro" id="IPR050361">
    <property type="entry name" value="MPP/UQCRC_Complex"/>
</dbReference>
<dbReference type="InterPro" id="IPR001431">
    <property type="entry name" value="Pept_M16_Zn_BS"/>
</dbReference>
<dbReference type="PROSITE" id="PS00143">
    <property type="entry name" value="INSULINASE"/>
    <property type="match status" value="1"/>
</dbReference>
<dbReference type="FunFam" id="3.30.830.10:FF:000008">
    <property type="entry name" value="Mitochondrial-processing peptidase subunit beta"/>
    <property type="match status" value="1"/>
</dbReference>
<dbReference type="AlphaFoldDB" id="A0A2J7TD44"/>
<dbReference type="InterPro" id="IPR011765">
    <property type="entry name" value="Pept_M16_N"/>
</dbReference>
<reference evidence="7 8" key="1">
    <citation type="submission" date="2017-10" db="EMBL/GenBank/DDBJ databases">
        <title>Genome announcement of Methylocella silvestris TVC from permafrost.</title>
        <authorList>
            <person name="Wang J."/>
            <person name="Geng K."/>
            <person name="Ul-Haque F."/>
            <person name="Crombie A.T."/>
            <person name="Street L.E."/>
            <person name="Wookey P.A."/>
            <person name="Murrell J.C."/>
            <person name="Pratscher J."/>
        </authorList>
    </citation>
    <scope>NUCLEOTIDE SEQUENCE [LARGE SCALE GENOMIC DNA]</scope>
    <source>
        <strain evidence="7 8">TVC</strain>
    </source>
</reference>
<keyword evidence="3" id="KW-0482">Metalloprotease</keyword>
<dbReference type="Pfam" id="PF05193">
    <property type="entry name" value="Peptidase_M16_C"/>
    <property type="match status" value="1"/>
</dbReference>
<comment type="caution">
    <text evidence="7">The sequence shown here is derived from an EMBL/GenBank/DDBJ whole genome shotgun (WGS) entry which is preliminary data.</text>
</comment>
<dbReference type="GO" id="GO:0046872">
    <property type="term" value="F:metal ion binding"/>
    <property type="evidence" value="ECO:0007669"/>
    <property type="project" value="InterPro"/>
</dbReference>
<evidence type="ECO:0000256" key="3">
    <source>
        <dbReference type="ARBA" id="ARBA00023049"/>
    </source>
</evidence>
<dbReference type="OrthoDB" id="9811314at2"/>
<dbReference type="RefSeq" id="WP_102845009.1">
    <property type="nucleotide sequence ID" value="NZ_PDZR01000026.1"/>
</dbReference>
<dbReference type="InterPro" id="IPR007863">
    <property type="entry name" value="Peptidase_M16_C"/>
</dbReference>
<protein>
    <submittedName>
        <fullName evidence="7">Peptidase M16</fullName>
    </submittedName>
</protein>
<keyword evidence="3" id="KW-0378">Hydrolase</keyword>
<dbReference type="InterPro" id="IPR011249">
    <property type="entry name" value="Metalloenz_LuxS/M16"/>
</dbReference>
<feature type="domain" description="Peptidase M16 N-terminal" evidence="5">
    <location>
        <begin position="13"/>
        <end position="160"/>
    </location>
</feature>